<proteinExistence type="predicted"/>
<dbReference type="AlphaFoldDB" id="A0A7X5TJ62"/>
<gene>
    <name evidence="1" type="ORF">C5469_16295</name>
</gene>
<name>A0A7X5TJ62_9GAMM</name>
<comment type="caution">
    <text evidence="1">The sequence shown here is derived from an EMBL/GenBank/DDBJ whole genome shotgun (WGS) entry which is preliminary data.</text>
</comment>
<evidence type="ECO:0000313" key="1">
    <source>
        <dbReference type="EMBL" id="NHB93617.1"/>
    </source>
</evidence>
<reference evidence="1 2" key="1">
    <citation type="submission" date="2018-02" db="EMBL/GenBank/DDBJ databases">
        <authorList>
            <person name="Machado R.A."/>
        </authorList>
    </citation>
    <scope>NUCLEOTIDE SEQUENCE [LARGE SCALE GENOMIC DNA]</scope>
    <source>
        <strain evidence="1 2">DSM 19724</strain>
    </source>
</reference>
<keyword evidence="2" id="KW-1185">Reference proteome</keyword>
<protein>
    <submittedName>
        <fullName evidence="1">Uncharacterized protein</fullName>
    </submittedName>
</protein>
<organism evidence="1 2">
    <name type="scientific">Photorhabdus cinerea</name>
    <dbReference type="NCBI Taxonomy" id="471575"/>
    <lineage>
        <taxon>Bacteria</taxon>
        <taxon>Pseudomonadati</taxon>
        <taxon>Pseudomonadota</taxon>
        <taxon>Gammaproteobacteria</taxon>
        <taxon>Enterobacterales</taxon>
        <taxon>Morganellaceae</taxon>
        <taxon>Photorhabdus</taxon>
    </lineage>
</organism>
<dbReference type="Proteomes" id="UP000591844">
    <property type="component" value="Unassembled WGS sequence"/>
</dbReference>
<sequence length="204" mass="22540">MALAKNAFPKSGGVVNGNVDATGYVKSGDGADVVSSQDIWAKRYIYESGLRVYSPNNKPTAGDVGAYTKGESDGRYQPHGNYQSAGNYQPTGNYAVRGECYTRGESDGRYLQKDAGTRRTQEIVVWNGRVQDQGDMVCTESIAGCLVYIRTTSGQWLPLEVPVNQRVFSTQWPGNWWGRIEFIPPSTLRWQNGAQIMNQVILSK</sequence>
<dbReference type="EMBL" id="PUJW01000017">
    <property type="protein sequence ID" value="NHB93617.1"/>
    <property type="molecule type" value="Genomic_DNA"/>
</dbReference>
<accession>A0A7X5TJ62</accession>
<evidence type="ECO:0000313" key="2">
    <source>
        <dbReference type="Proteomes" id="UP000591844"/>
    </source>
</evidence>